<keyword evidence="1" id="KW-1133">Transmembrane helix</keyword>
<dbReference type="Proteomes" id="UP000422221">
    <property type="component" value="Unassembled WGS sequence"/>
</dbReference>
<sequence>MSVTKIAIISVAVAVGGFLIIKRLLSENMVSEKRKKIVSINVDEVNYDMLVSDIKNVYQNSATAYQGQRCKIQILNNIPTVKMYSILKNEGQSLSFKVEGNCISVVLFVNEEIEYVKFYSYKLMDKGLRDIFSSGRDIFEQEID</sequence>
<dbReference type="AlphaFoldDB" id="A0A7J4XIX7"/>
<evidence type="ECO:0000313" key="2">
    <source>
        <dbReference type="EMBL" id="KAA3765481.1"/>
    </source>
</evidence>
<dbReference type="EMBL" id="VWMK01000009">
    <property type="protein sequence ID" value="KAA3765481.1"/>
    <property type="molecule type" value="Genomic_DNA"/>
</dbReference>
<gene>
    <name evidence="2" type="ORF">F3F73_10650</name>
</gene>
<organism evidence="2 3">
    <name type="scientific">Bacteroides salyersiae</name>
    <dbReference type="NCBI Taxonomy" id="291644"/>
    <lineage>
        <taxon>Bacteria</taxon>
        <taxon>Pseudomonadati</taxon>
        <taxon>Bacteroidota</taxon>
        <taxon>Bacteroidia</taxon>
        <taxon>Bacteroidales</taxon>
        <taxon>Bacteroidaceae</taxon>
        <taxon>Bacteroides</taxon>
    </lineage>
</organism>
<evidence type="ECO:0000256" key="1">
    <source>
        <dbReference type="SAM" id="Phobius"/>
    </source>
</evidence>
<keyword evidence="1" id="KW-0812">Transmembrane</keyword>
<accession>A0A7J4XIX7</accession>
<name>A0A7J4XIX7_9BACE</name>
<evidence type="ECO:0000313" key="3">
    <source>
        <dbReference type="Proteomes" id="UP000422221"/>
    </source>
</evidence>
<feature type="transmembrane region" description="Helical" evidence="1">
    <location>
        <begin position="6"/>
        <end position="25"/>
    </location>
</feature>
<dbReference type="RefSeq" id="WP_130058782.1">
    <property type="nucleotide sequence ID" value="NZ_JADNPJ010000005.1"/>
</dbReference>
<protein>
    <submittedName>
        <fullName evidence="2">Uncharacterized protein</fullName>
    </submittedName>
</protein>
<proteinExistence type="predicted"/>
<keyword evidence="1" id="KW-0472">Membrane</keyword>
<reference evidence="2 3" key="1">
    <citation type="journal article" date="2019" name="Nat. Med.">
        <title>A library of human gut bacterial isolates paired with longitudinal multiomics data enables mechanistic microbiome research.</title>
        <authorList>
            <person name="Poyet M."/>
            <person name="Groussin M."/>
            <person name="Gibbons S.M."/>
            <person name="Avila-Pacheco J."/>
            <person name="Jiang X."/>
            <person name="Kearney S.M."/>
            <person name="Perrotta A.R."/>
            <person name="Berdy B."/>
            <person name="Zhao S."/>
            <person name="Lieberman T.D."/>
            <person name="Swanson P.K."/>
            <person name="Smith M."/>
            <person name="Roesemann S."/>
            <person name="Alexander J.E."/>
            <person name="Rich S.A."/>
            <person name="Livny J."/>
            <person name="Vlamakis H."/>
            <person name="Clish C."/>
            <person name="Bullock K."/>
            <person name="Deik A."/>
            <person name="Scott J."/>
            <person name="Pierce K.A."/>
            <person name="Xavier R.J."/>
            <person name="Alm E.J."/>
        </authorList>
    </citation>
    <scope>NUCLEOTIDE SEQUENCE [LARGE SCALE GENOMIC DNA]</scope>
    <source>
        <strain evidence="2 3">BIOML-A10</strain>
    </source>
</reference>
<comment type="caution">
    <text evidence="2">The sequence shown here is derived from an EMBL/GenBank/DDBJ whole genome shotgun (WGS) entry which is preliminary data.</text>
</comment>